<keyword evidence="6" id="KW-1133">Transmembrane helix</keyword>
<keyword evidence="1" id="KW-0808">Transferase</keyword>
<accession>A0A397S8D3</accession>
<dbReference type="PANTHER" id="PTHR44329">
    <property type="entry name" value="SERINE/THREONINE-PROTEIN KINASE TNNI3K-RELATED"/>
    <property type="match status" value="1"/>
</dbReference>
<evidence type="ECO:0000256" key="3">
    <source>
        <dbReference type="ARBA" id="ARBA00022777"/>
    </source>
</evidence>
<dbReference type="PANTHER" id="PTHR44329:SF288">
    <property type="entry name" value="MITOGEN-ACTIVATED PROTEIN KINASE KINASE KINASE 20"/>
    <property type="match status" value="1"/>
</dbReference>
<keyword evidence="9" id="KW-1185">Reference proteome</keyword>
<organism evidence="8 9">
    <name type="scientific">Glomus cerebriforme</name>
    <dbReference type="NCBI Taxonomy" id="658196"/>
    <lineage>
        <taxon>Eukaryota</taxon>
        <taxon>Fungi</taxon>
        <taxon>Fungi incertae sedis</taxon>
        <taxon>Mucoromycota</taxon>
        <taxon>Glomeromycotina</taxon>
        <taxon>Glomeromycetes</taxon>
        <taxon>Glomerales</taxon>
        <taxon>Glomeraceae</taxon>
        <taxon>Glomus</taxon>
    </lineage>
</organism>
<evidence type="ECO:0000259" key="7">
    <source>
        <dbReference type="PROSITE" id="PS50011"/>
    </source>
</evidence>
<comment type="caution">
    <text evidence="8">The sequence shown here is derived from an EMBL/GenBank/DDBJ whole genome shotgun (WGS) entry which is preliminary data.</text>
</comment>
<dbReference type="PROSITE" id="PS50011">
    <property type="entry name" value="PROTEIN_KINASE_DOM"/>
    <property type="match status" value="1"/>
</dbReference>
<dbReference type="EMBL" id="QKYT01001712">
    <property type="protein sequence ID" value="RIA78991.1"/>
    <property type="molecule type" value="Genomic_DNA"/>
</dbReference>
<proteinExistence type="predicted"/>
<dbReference type="GO" id="GO:0004674">
    <property type="term" value="F:protein serine/threonine kinase activity"/>
    <property type="evidence" value="ECO:0007669"/>
    <property type="project" value="TreeGrafter"/>
</dbReference>
<dbReference type="InterPro" id="IPR000719">
    <property type="entry name" value="Prot_kinase_dom"/>
</dbReference>
<dbReference type="InterPro" id="IPR051681">
    <property type="entry name" value="Ser/Thr_Kinases-Pseudokinases"/>
</dbReference>
<keyword evidence="6" id="KW-0472">Membrane</keyword>
<dbReference type="SUPFAM" id="SSF56112">
    <property type="entry name" value="Protein kinase-like (PK-like)"/>
    <property type="match status" value="1"/>
</dbReference>
<gene>
    <name evidence="8" type="ORF">C1645_746192</name>
</gene>
<keyword evidence="2" id="KW-0547">Nucleotide-binding</keyword>
<keyword evidence="3 8" id="KW-0418">Kinase</keyword>
<feature type="domain" description="Protein kinase" evidence="7">
    <location>
        <begin position="1"/>
        <end position="254"/>
    </location>
</feature>
<sequence length="381" mass="43483">MIELKKPSLECIELFKAYWKNAKFYVTLKKIRFHYLENLKSFYKLSYHQNILSIFGFTKEPNSEDYFLVTEYANGGNLRKYLKENYQKLSWHDKMKLAIDLTSGLQCIHSHYIAHLTLNPYNVFVHNNKILIGDSTFSRSVSVISIPENLPILPYIEPNFISNSAYPRDNKSDIYSLGFIMYEISSGKAPFASVRHNFELNKKLLSGVREKAIVGTPIEYIDLYEQCWDDDPMIRPSADDVLARLGRMNLSPVYEDTETDTIKINMKNVEKKKVNVNPKETEVISESSSRNRIDTVLLDFGGGGGGGLESGFSSGTDSGFGSGSRDRQNSRREKKERKCQILPCLPKCRVTFGVFLCWMCVILVIACVFLGFFVAKLGKKQ</sequence>
<dbReference type="GO" id="GO:0005524">
    <property type="term" value="F:ATP binding"/>
    <property type="evidence" value="ECO:0007669"/>
    <property type="project" value="UniProtKB-KW"/>
</dbReference>
<evidence type="ECO:0000256" key="6">
    <source>
        <dbReference type="SAM" id="Phobius"/>
    </source>
</evidence>
<evidence type="ECO:0000256" key="5">
    <source>
        <dbReference type="SAM" id="MobiDB-lite"/>
    </source>
</evidence>
<keyword evidence="6" id="KW-0812">Transmembrane</keyword>
<dbReference type="Pfam" id="PF07714">
    <property type="entry name" value="PK_Tyr_Ser-Thr"/>
    <property type="match status" value="1"/>
</dbReference>
<dbReference type="InterPro" id="IPR001245">
    <property type="entry name" value="Ser-Thr/Tyr_kinase_cat_dom"/>
</dbReference>
<reference evidence="8 9" key="1">
    <citation type="submission" date="2018-06" db="EMBL/GenBank/DDBJ databases">
        <title>Comparative genomics reveals the genomic features of Rhizophagus irregularis, R. cerebriforme, R. diaphanum and Gigaspora rosea, and their symbiotic lifestyle signature.</title>
        <authorList>
            <person name="Morin E."/>
            <person name="San Clemente H."/>
            <person name="Chen E.C.H."/>
            <person name="De La Providencia I."/>
            <person name="Hainaut M."/>
            <person name="Kuo A."/>
            <person name="Kohler A."/>
            <person name="Murat C."/>
            <person name="Tang N."/>
            <person name="Roy S."/>
            <person name="Loubradou J."/>
            <person name="Henrissat B."/>
            <person name="Grigoriev I.V."/>
            <person name="Corradi N."/>
            <person name="Roux C."/>
            <person name="Martin F.M."/>
        </authorList>
    </citation>
    <scope>NUCLEOTIDE SEQUENCE [LARGE SCALE GENOMIC DNA]</scope>
    <source>
        <strain evidence="8 9">DAOM 227022</strain>
    </source>
</reference>
<evidence type="ECO:0000313" key="9">
    <source>
        <dbReference type="Proteomes" id="UP000265703"/>
    </source>
</evidence>
<evidence type="ECO:0000256" key="2">
    <source>
        <dbReference type="ARBA" id="ARBA00022741"/>
    </source>
</evidence>
<dbReference type="Gene3D" id="1.10.510.10">
    <property type="entry name" value="Transferase(Phosphotransferase) domain 1"/>
    <property type="match status" value="1"/>
</dbReference>
<keyword evidence="4" id="KW-0067">ATP-binding</keyword>
<feature type="transmembrane region" description="Helical" evidence="6">
    <location>
        <begin position="352"/>
        <end position="375"/>
    </location>
</feature>
<evidence type="ECO:0000256" key="1">
    <source>
        <dbReference type="ARBA" id="ARBA00022679"/>
    </source>
</evidence>
<feature type="region of interest" description="Disordered" evidence="5">
    <location>
        <begin position="311"/>
        <end position="332"/>
    </location>
</feature>
<protein>
    <submittedName>
        <fullName evidence="8">Kinase-like domain-containing protein</fullName>
    </submittedName>
</protein>
<name>A0A397S8D3_9GLOM</name>
<evidence type="ECO:0000313" key="8">
    <source>
        <dbReference type="EMBL" id="RIA78991.1"/>
    </source>
</evidence>
<dbReference type="InterPro" id="IPR011009">
    <property type="entry name" value="Kinase-like_dom_sf"/>
</dbReference>
<evidence type="ECO:0000256" key="4">
    <source>
        <dbReference type="ARBA" id="ARBA00022840"/>
    </source>
</evidence>
<dbReference type="Proteomes" id="UP000265703">
    <property type="component" value="Unassembled WGS sequence"/>
</dbReference>
<dbReference type="AlphaFoldDB" id="A0A397S8D3"/>
<dbReference type="OrthoDB" id="10261027at2759"/>